<evidence type="ECO:0000256" key="1">
    <source>
        <dbReference type="SAM" id="Phobius"/>
    </source>
</evidence>
<keyword evidence="3" id="KW-1185">Reference proteome</keyword>
<dbReference type="InterPro" id="IPR049820">
    <property type="entry name" value="Trnsprt_adja_ssu-like"/>
</dbReference>
<organism evidence="2 3">
    <name type="scientific">Pseudonocardia ammonioxydans</name>
    <dbReference type="NCBI Taxonomy" id="260086"/>
    <lineage>
        <taxon>Bacteria</taxon>
        <taxon>Bacillati</taxon>
        <taxon>Actinomycetota</taxon>
        <taxon>Actinomycetes</taxon>
        <taxon>Pseudonocardiales</taxon>
        <taxon>Pseudonocardiaceae</taxon>
        <taxon>Pseudonocardia</taxon>
    </lineage>
</organism>
<dbReference type="NCBIfam" id="NF038354">
    <property type="entry name" value="trnsprt_adja_43"/>
    <property type="match status" value="1"/>
</dbReference>
<reference evidence="2 3" key="1">
    <citation type="submission" date="2016-10" db="EMBL/GenBank/DDBJ databases">
        <authorList>
            <person name="de Groot N.N."/>
        </authorList>
    </citation>
    <scope>NUCLEOTIDE SEQUENCE [LARGE SCALE GENOMIC DNA]</scope>
    <source>
        <strain evidence="2 3">CGMCC 4.1877</strain>
    </source>
</reference>
<feature type="transmembrane region" description="Helical" evidence="1">
    <location>
        <begin position="6"/>
        <end position="29"/>
    </location>
</feature>
<proteinExistence type="predicted"/>
<keyword evidence="1" id="KW-0472">Membrane</keyword>
<evidence type="ECO:0000313" key="3">
    <source>
        <dbReference type="Proteomes" id="UP000199614"/>
    </source>
</evidence>
<keyword evidence="1" id="KW-0812">Transmembrane</keyword>
<evidence type="ECO:0000313" key="2">
    <source>
        <dbReference type="EMBL" id="SFN08381.1"/>
    </source>
</evidence>
<accession>A0A1I4W4D0</accession>
<dbReference type="Proteomes" id="UP000199614">
    <property type="component" value="Unassembled WGS sequence"/>
</dbReference>
<dbReference type="AlphaFoldDB" id="A0A1I4W4D0"/>
<sequence length="43" mass="5095">MDVIWLTIYVLVWPAVVAGILYVISRAFFAEWREARREGRDII</sequence>
<keyword evidence="1" id="KW-1133">Transmembrane helix</keyword>
<dbReference type="STRING" id="260086.SAMN05216207_1007179"/>
<name>A0A1I4W4D0_PSUAM</name>
<dbReference type="EMBL" id="FOUY01000007">
    <property type="protein sequence ID" value="SFN08381.1"/>
    <property type="molecule type" value="Genomic_DNA"/>
</dbReference>
<dbReference type="RefSeq" id="WP_218162722.1">
    <property type="nucleotide sequence ID" value="NZ_FOUY01000007.1"/>
</dbReference>
<protein>
    <submittedName>
        <fullName evidence="2">Uncharacterized protein</fullName>
    </submittedName>
</protein>
<gene>
    <name evidence="2" type="ORF">SAMN05216207_1007179</name>
</gene>